<feature type="compositionally biased region" description="Polar residues" evidence="1">
    <location>
        <begin position="54"/>
        <end position="91"/>
    </location>
</feature>
<gene>
    <name evidence="2" type="ORF">BIW11_04809</name>
</gene>
<dbReference type="OrthoDB" id="6159439at2759"/>
<dbReference type="Proteomes" id="UP000192247">
    <property type="component" value="Unassembled WGS sequence"/>
</dbReference>
<dbReference type="AlphaFoldDB" id="A0A1V9X150"/>
<evidence type="ECO:0000313" key="3">
    <source>
        <dbReference type="Proteomes" id="UP000192247"/>
    </source>
</evidence>
<name>A0A1V9X150_9ACAR</name>
<sequence length="253" mass="27306">MKYKKELRTKGITEPPSPMHISPPLSPSDERRHRCTHKHTRPPSPPTGPATPTHSQATLSSQSPVGHSPTGPASNNVSQPIPTSIDGNTAHAQPIPSSSSPNSAASLPNTTWYKTSSEQCLQFPYPEAGFGMTVRAPSPDTIVRQHRQALLDKEMRDRAVLCQRSFHEREELLYTGPGNMADPLAGAGLFDFVESSVSGTTTGPSLPTSFSAANSGQAPWLAHTQPLVARYPGFYDPSPGAHWDQQQQSNLLN</sequence>
<feature type="compositionally biased region" description="Low complexity" evidence="1">
    <location>
        <begin position="96"/>
        <end position="109"/>
    </location>
</feature>
<reference evidence="2 3" key="1">
    <citation type="journal article" date="2017" name="Gigascience">
        <title>Draft genome of the honey bee ectoparasitic mite, Tropilaelaps mercedesae, is shaped by the parasitic life history.</title>
        <authorList>
            <person name="Dong X."/>
            <person name="Armstrong S.D."/>
            <person name="Xia D."/>
            <person name="Makepeace B.L."/>
            <person name="Darby A.C."/>
            <person name="Kadowaki T."/>
        </authorList>
    </citation>
    <scope>NUCLEOTIDE SEQUENCE [LARGE SCALE GENOMIC DNA]</scope>
    <source>
        <strain evidence="2">Wuxi-XJTLU</strain>
    </source>
</reference>
<organism evidence="2 3">
    <name type="scientific">Tropilaelaps mercedesae</name>
    <dbReference type="NCBI Taxonomy" id="418985"/>
    <lineage>
        <taxon>Eukaryota</taxon>
        <taxon>Metazoa</taxon>
        <taxon>Ecdysozoa</taxon>
        <taxon>Arthropoda</taxon>
        <taxon>Chelicerata</taxon>
        <taxon>Arachnida</taxon>
        <taxon>Acari</taxon>
        <taxon>Parasitiformes</taxon>
        <taxon>Mesostigmata</taxon>
        <taxon>Gamasina</taxon>
        <taxon>Dermanyssoidea</taxon>
        <taxon>Laelapidae</taxon>
        <taxon>Tropilaelaps</taxon>
    </lineage>
</organism>
<evidence type="ECO:0000313" key="2">
    <source>
        <dbReference type="EMBL" id="OQR67259.1"/>
    </source>
</evidence>
<protein>
    <submittedName>
        <fullName evidence="2">Homer protein2-like</fullName>
    </submittedName>
</protein>
<feature type="region of interest" description="Disordered" evidence="1">
    <location>
        <begin position="1"/>
        <end position="109"/>
    </location>
</feature>
<evidence type="ECO:0000256" key="1">
    <source>
        <dbReference type="SAM" id="MobiDB-lite"/>
    </source>
</evidence>
<feature type="compositionally biased region" description="Basic and acidic residues" evidence="1">
    <location>
        <begin position="1"/>
        <end position="11"/>
    </location>
</feature>
<keyword evidence="3" id="KW-1185">Reference proteome</keyword>
<accession>A0A1V9X150</accession>
<proteinExistence type="predicted"/>
<dbReference type="EMBL" id="MNPL01029416">
    <property type="protein sequence ID" value="OQR67259.1"/>
    <property type="molecule type" value="Genomic_DNA"/>
</dbReference>
<dbReference type="InParanoid" id="A0A1V9X150"/>
<comment type="caution">
    <text evidence="2">The sequence shown here is derived from an EMBL/GenBank/DDBJ whole genome shotgun (WGS) entry which is preliminary data.</text>
</comment>